<feature type="compositionally biased region" description="Polar residues" evidence="5">
    <location>
        <begin position="156"/>
        <end position="168"/>
    </location>
</feature>
<keyword evidence="9" id="KW-0418">Kinase</keyword>
<keyword evidence="9" id="KW-0808">Transferase</keyword>
<gene>
    <name evidence="9" type="ORF">PTSG_12981</name>
</gene>
<keyword evidence="6" id="KW-0472">Membrane</keyword>
<evidence type="ECO:0000256" key="6">
    <source>
        <dbReference type="SAM" id="Phobius"/>
    </source>
</evidence>
<keyword evidence="1" id="KW-0433">Leucine-rich repeat</keyword>
<keyword evidence="3" id="KW-0547">Nucleotide-binding</keyword>
<reference evidence="9" key="1">
    <citation type="submission" date="2009-08" db="EMBL/GenBank/DDBJ databases">
        <title>Annotation of Salpingoeca rosetta.</title>
        <authorList>
            <consortium name="The Broad Institute Genome Sequencing Platform"/>
            <person name="Russ C."/>
            <person name="Cuomo C."/>
            <person name="Burger G."/>
            <person name="Gray M.W."/>
            <person name="Holland P.W.H."/>
            <person name="King N."/>
            <person name="Lang F.B.F."/>
            <person name="Roger A.J."/>
            <person name="Ruiz-Trillo I."/>
            <person name="Young S.K."/>
            <person name="Zeng Q."/>
            <person name="Gargeya S."/>
            <person name="Alvarado L."/>
            <person name="Berlin A."/>
            <person name="Chapman S.B."/>
            <person name="Chen Z."/>
            <person name="Freedman E."/>
            <person name="Gellesch M."/>
            <person name="Goldberg J."/>
            <person name="Griggs A."/>
            <person name="Gujja S."/>
            <person name="Heilman E."/>
            <person name="Heiman D."/>
            <person name="Howarth C."/>
            <person name="Mehta T."/>
            <person name="Neiman D."/>
            <person name="Pearson M."/>
            <person name="Roberts A."/>
            <person name="Saif S."/>
            <person name="Shea T."/>
            <person name="Shenoy N."/>
            <person name="Sisk P."/>
            <person name="Stolte C."/>
            <person name="Sykes S."/>
            <person name="White J."/>
            <person name="Yandava C."/>
            <person name="Haas B."/>
            <person name="Nusbaum C."/>
            <person name="Birren B."/>
        </authorList>
    </citation>
    <scope>NUCLEOTIDE SEQUENCE [LARGE SCALE GENOMIC DNA]</scope>
    <source>
        <strain evidence="9">ATCC 50818</strain>
    </source>
</reference>
<dbReference type="SMART" id="SM00369">
    <property type="entry name" value="LRR_TYP"/>
    <property type="match status" value="12"/>
</dbReference>
<dbReference type="InterPro" id="IPR032675">
    <property type="entry name" value="LRR_dom_sf"/>
</dbReference>
<dbReference type="GO" id="GO:0005524">
    <property type="term" value="F:ATP binding"/>
    <property type="evidence" value="ECO:0007669"/>
    <property type="project" value="UniProtKB-KW"/>
</dbReference>
<dbReference type="SMART" id="SM00364">
    <property type="entry name" value="LRR_BAC"/>
    <property type="match status" value="7"/>
</dbReference>
<evidence type="ECO:0000256" key="1">
    <source>
        <dbReference type="ARBA" id="ARBA00022614"/>
    </source>
</evidence>
<dbReference type="eggNOG" id="KOG0619">
    <property type="taxonomic scope" value="Eukaryota"/>
</dbReference>
<dbReference type="SUPFAM" id="SSF52058">
    <property type="entry name" value="L domain-like"/>
    <property type="match status" value="1"/>
</dbReference>
<evidence type="ECO:0000256" key="4">
    <source>
        <dbReference type="ARBA" id="ARBA00022840"/>
    </source>
</evidence>
<dbReference type="InterPro" id="IPR003591">
    <property type="entry name" value="Leu-rich_rpt_typical-subtyp"/>
</dbReference>
<sequence length="1419" mass="155918">MCTLGVVLVVACLAVVVVGSTAAAQGETNHACADLTHALHEMAVIIDALGAAVNVSSSQSPGMLVTALREQHLTSTAQLSTLCVVRQRRNTATEDSVNSTNSTNITNSTNSTNAANNGTNNDANPNSTNASTKSNLRAEDSATTTPGTTSAPTTPVSETTTVDPATPQGTEQVQVNWCRIDWVLTAQCHLRTPPIPHGALIIEFNTFGQAASRSANTKPTEATAAAFRALIDDYQPRNLTLRSTQRITSQGASIFPSDLVWVLNEANWDSVSNLSISGLVSTTFALNSLNHFPNLTTLSIAGNRINQLTITTERDPSPFAATPHLEVLDVRDNSLSRLQPTLLRGMSSLRVLNLTNNYITAIEAGVFRDTTALQHLWLSLNHISRIDPGVFTGLRHLCNLTLQDNQLRTLPESAFHGATQLHRLILSNNPLDELPPLLLANGANLRVFEAANTFLDALPEQLFAATARLHRLVLMNARITQMPPRVFSNLGSLYYLSMSGNRMLQLHPDLLQGLNQLRRVFFSRNRLTSLPAGFFRDQHNLTYVGFGHNLLQVLPSTLFENNAKLAFITLNGNKLTDVPVAMLRNKPELASLYLTNNLLTGLPVHAQAPSNSGAPDATTAGIALPSLQILDLSFNPIEVLPPPHVMPNLTTLRAIHHRMSTIHMTPLLSLRRLTRLELASDPARPTSALAFTAEEAEHDTAPPTLRFLDLRNVELSTAFVQFAYQQQLRLRHINLGWPGMSDRTAPMAQICDLLDREVEYVGLHNTAYRRIELCQDKRILSVGLEDNPRLEHLTLLHNLNRLNVSGCTSLRDMTLLSADILDISGTRLMFQPPLCDTWGTRVVVARGIALASNHALEDVGSHIQHCLSHVELLDLSDNGWLNQVQLVETPPIVVSDVPHWSEDFGLDIASNAIVPVFVINAGKVSCTLQLGETQARPRTDNERITTEVTFQFNCRCAQRFVQRDGKCVPDELTTGEIAAISMGVVMVVGAVLAVVYQHYRRRRRTLEVENKTVYSHLLEKEEEVMALKKVWEIDFGELHLVTRIDKDSEGAFGEVWLARWDELTVATKLLKRSVLLFDESQREEFEKEVEFLQRTRHPHVVRFFGAGTDPHGSPFLVLEFVAMGSLQALLRRDLAQVLVRAASEADVRPSTSDTLTIAETEEEVMVQAASAHAPADVWALKLRFARDVACGMAFIHSLGHVHRDLKSGNVLVSSALRAKISDFGCIREVLTQGQRQQQQQQQQQQQRLAHGVMPVDAVQSPTLTVGVGTPLYMAPEVLAGREYDGKADVFSFGVLLWEVAMQRVPDLVEQELGPGKRGCFSVHMLELLTQGKRLKFTTTSSDAKENVAEGISTPLGDASTTVRELQRPATRATGLSCPTLSLFAAVADSCVAHTPANRPAFEELEKRFREALMQGVAGQ</sequence>
<dbReference type="Proteomes" id="UP000007799">
    <property type="component" value="Unassembled WGS sequence"/>
</dbReference>
<organism evidence="10">
    <name type="scientific">Salpingoeca rosetta (strain ATCC 50818 / BSB-021)</name>
    <dbReference type="NCBI Taxonomy" id="946362"/>
    <lineage>
        <taxon>Eukaryota</taxon>
        <taxon>Choanoflagellata</taxon>
        <taxon>Craspedida</taxon>
        <taxon>Salpingoecidae</taxon>
        <taxon>Salpingoeca</taxon>
    </lineage>
</organism>
<dbReference type="PROSITE" id="PS50011">
    <property type="entry name" value="PROTEIN_KINASE_DOM"/>
    <property type="match status" value="1"/>
</dbReference>
<feature type="domain" description="Protein kinase" evidence="8">
    <location>
        <begin position="1041"/>
        <end position="1412"/>
    </location>
</feature>
<evidence type="ECO:0000256" key="3">
    <source>
        <dbReference type="ARBA" id="ARBA00022741"/>
    </source>
</evidence>
<dbReference type="Pfam" id="PF00069">
    <property type="entry name" value="Pkinase"/>
    <property type="match status" value="1"/>
</dbReference>
<dbReference type="Gene3D" id="1.10.510.10">
    <property type="entry name" value="Transferase(Phosphotransferase) domain 1"/>
    <property type="match status" value="1"/>
</dbReference>
<evidence type="ECO:0000256" key="2">
    <source>
        <dbReference type="ARBA" id="ARBA00022737"/>
    </source>
</evidence>
<keyword evidence="2" id="KW-0677">Repeat</keyword>
<dbReference type="SUPFAM" id="SSF56112">
    <property type="entry name" value="Protein kinase-like (PK-like)"/>
    <property type="match status" value="1"/>
</dbReference>
<dbReference type="RefSeq" id="XP_004988961.1">
    <property type="nucleotide sequence ID" value="XM_004988904.1"/>
</dbReference>
<evidence type="ECO:0000313" key="10">
    <source>
        <dbReference type="Proteomes" id="UP000007799"/>
    </source>
</evidence>
<dbReference type="Gene3D" id="3.30.200.20">
    <property type="entry name" value="Phosphorylase Kinase, domain 1"/>
    <property type="match status" value="1"/>
</dbReference>
<evidence type="ECO:0000256" key="5">
    <source>
        <dbReference type="SAM" id="MobiDB-lite"/>
    </source>
</evidence>
<dbReference type="Gene3D" id="3.80.10.10">
    <property type="entry name" value="Ribonuclease Inhibitor"/>
    <property type="match status" value="3"/>
</dbReference>
<dbReference type="Pfam" id="PF00560">
    <property type="entry name" value="LRR_1"/>
    <property type="match status" value="1"/>
</dbReference>
<feature type="chain" id="PRO_5003291295" evidence="7">
    <location>
        <begin position="24"/>
        <end position="1419"/>
    </location>
</feature>
<name>F2UPC5_SALR5</name>
<dbReference type="InterPro" id="IPR001611">
    <property type="entry name" value="Leu-rich_rpt"/>
</dbReference>
<dbReference type="Pfam" id="PF13855">
    <property type="entry name" value="LRR_8"/>
    <property type="match status" value="2"/>
</dbReference>
<feature type="region of interest" description="Disordered" evidence="5">
    <location>
        <begin position="90"/>
        <end position="168"/>
    </location>
</feature>
<feature type="compositionally biased region" description="Low complexity" evidence="5">
    <location>
        <begin position="98"/>
        <end position="132"/>
    </location>
</feature>
<dbReference type="SUPFAM" id="SSF52047">
    <property type="entry name" value="RNI-like"/>
    <property type="match status" value="1"/>
</dbReference>
<dbReference type="KEGG" id="sre:PTSG_12981"/>
<dbReference type="OrthoDB" id="2015831at2759"/>
<accession>F2UPC5</accession>
<evidence type="ECO:0000256" key="7">
    <source>
        <dbReference type="SAM" id="SignalP"/>
    </source>
</evidence>
<keyword evidence="4" id="KW-0067">ATP-binding</keyword>
<feature type="transmembrane region" description="Helical" evidence="6">
    <location>
        <begin position="977"/>
        <end position="996"/>
    </location>
</feature>
<feature type="signal peptide" evidence="7">
    <location>
        <begin position="1"/>
        <end position="23"/>
    </location>
</feature>
<keyword evidence="6" id="KW-1133">Transmembrane helix</keyword>
<keyword evidence="10" id="KW-1185">Reference proteome</keyword>
<dbReference type="PANTHER" id="PTHR48056:SF81">
    <property type="entry name" value="RECEPTOR PROTEIN-TYROSINE KINASE CEPR1"/>
    <property type="match status" value="1"/>
</dbReference>
<dbReference type="PANTHER" id="PTHR48056">
    <property type="entry name" value="LRR RECEPTOR-LIKE SERINE/THREONINE-PROTEIN KINASE-RELATED"/>
    <property type="match status" value="1"/>
</dbReference>
<dbReference type="FunFam" id="3.80.10.10:FF:001164">
    <property type="entry name" value="GH01279p"/>
    <property type="match status" value="2"/>
</dbReference>
<proteinExistence type="predicted"/>
<dbReference type="PROSITE" id="PS51450">
    <property type="entry name" value="LRR"/>
    <property type="match status" value="4"/>
</dbReference>
<dbReference type="EMBL" id="GL832986">
    <property type="protein sequence ID" value="EGD79480.1"/>
    <property type="molecule type" value="Genomic_DNA"/>
</dbReference>
<dbReference type="InterPro" id="IPR050647">
    <property type="entry name" value="Plant_LRR-RLKs"/>
</dbReference>
<dbReference type="InterPro" id="IPR011009">
    <property type="entry name" value="Kinase-like_dom_sf"/>
</dbReference>
<dbReference type="InParanoid" id="F2UPC5"/>
<keyword evidence="7" id="KW-0732">Signal</keyword>
<dbReference type="InterPro" id="IPR000719">
    <property type="entry name" value="Prot_kinase_dom"/>
</dbReference>
<dbReference type="SMART" id="SM00220">
    <property type="entry name" value="S_TKc"/>
    <property type="match status" value="1"/>
</dbReference>
<dbReference type="GeneID" id="16069503"/>
<evidence type="ECO:0000259" key="8">
    <source>
        <dbReference type="PROSITE" id="PS50011"/>
    </source>
</evidence>
<evidence type="ECO:0000313" key="9">
    <source>
        <dbReference type="EMBL" id="EGD79480.1"/>
    </source>
</evidence>
<dbReference type="GO" id="GO:0004674">
    <property type="term" value="F:protein serine/threonine kinase activity"/>
    <property type="evidence" value="ECO:0007669"/>
    <property type="project" value="UniProtKB-KW"/>
</dbReference>
<keyword evidence="6" id="KW-0812">Transmembrane</keyword>
<protein>
    <submittedName>
        <fullName evidence="9">Serine/threonine protein kinase</fullName>
    </submittedName>
</protein>
<dbReference type="eggNOG" id="KOG0192">
    <property type="taxonomic scope" value="Eukaryota"/>
</dbReference>
<keyword evidence="9" id="KW-0723">Serine/threonine-protein kinase</keyword>
<dbReference type="STRING" id="946362.F2UPC5"/>
<feature type="compositionally biased region" description="Low complexity" evidence="5">
    <location>
        <begin position="141"/>
        <end position="155"/>
    </location>
</feature>